<sequence length="110" mass="12455">MTPDQLLLTSRSRRHTLSPILMGRLEKAMPLQKLSVLRATLPSLAMRTFSPQTGWKVSGGRYESRDDLVEPQIRSLSSSVERERQSRRCNTPTPTPSLHERSAGEPRSQQ</sequence>
<organism evidence="2 3">
    <name type="scientific">Portunus trituberculatus</name>
    <name type="common">Swimming crab</name>
    <name type="synonym">Neptunus trituberculatus</name>
    <dbReference type="NCBI Taxonomy" id="210409"/>
    <lineage>
        <taxon>Eukaryota</taxon>
        <taxon>Metazoa</taxon>
        <taxon>Ecdysozoa</taxon>
        <taxon>Arthropoda</taxon>
        <taxon>Crustacea</taxon>
        <taxon>Multicrustacea</taxon>
        <taxon>Malacostraca</taxon>
        <taxon>Eumalacostraca</taxon>
        <taxon>Eucarida</taxon>
        <taxon>Decapoda</taxon>
        <taxon>Pleocyemata</taxon>
        <taxon>Brachyura</taxon>
        <taxon>Eubrachyura</taxon>
        <taxon>Portunoidea</taxon>
        <taxon>Portunidae</taxon>
        <taxon>Portuninae</taxon>
        <taxon>Portunus</taxon>
    </lineage>
</organism>
<reference evidence="2 3" key="1">
    <citation type="submission" date="2019-05" db="EMBL/GenBank/DDBJ databases">
        <title>Another draft genome of Portunus trituberculatus and its Hox gene families provides insights of decapod evolution.</title>
        <authorList>
            <person name="Jeong J.-H."/>
            <person name="Song I."/>
            <person name="Kim S."/>
            <person name="Choi T."/>
            <person name="Kim D."/>
            <person name="Ryu S."/>
            <person name="Kim W."/>
        </authorList>
    </citation>
    <scope>NUCLEOTIDE SEQUENCE [LARGE SCALE GENOMIC DNA]</scope>
    <source>
        <tissue evidence="2">Muscle</tissue>
    </source>
</reference>
<proteinExistence type="predicted"/>
<dbReference type="Proteomes" id="UP000324222">
    <property type="component" value="Unassembled WGS sequence"/>
</dbReference>
<accession>A0A5B7FUY5</accession>
<feature type="region of interest" description="Disordered" evidence="1">
    <location>
        <begin position="51"/>
        <end position="110"/>
    </location>
</feature>
<dbReference type="AlphaFoldDB" id="A0A5B7FUY5"/>
<name>A0A5B7FUY5_PORTR</name>
<comment type="caution">
    <text evidence="2">The sequence shown here is derived from an EMBL/GenBank/DDBJ whole genome shotgun (WGS) entry which is preliminary data.</text>
</comment>
<gene>
    <name evidence="2" type="ORF">E2C01_041889</name>
</gene>
<dbReference type="EMBL" id="VSRR010008118">
    <property type="protein sequence ID" value="MPC48124.1"/>
    <property type="molecule type" value="Genomic_DNA"/>
</dbReference>
<protein>
    <submittedName>
        <fullName evidence="2">Uncharacterized protein</fullName>
    </submittedName>
</protein>
<evidence type="ECO:0000313" key="3">
    <source>
        <dbReference type="Proteomes" id="UP000324222"/>
    </source>
</evidence>
<evidence type="ECO:0000256" key="1">
    <source>
        <dbReference type="SAM" id="MobiDB-lite"/>
    </source>
</evidence>
<evidence type="ECO:0000313" key="2">
    <source>
        <dbReference type="EMBL" id="MPC48124.1"/>
    </source>
</evidence>
<keyword evidence="3" id="KW-1185">Reference proteome</keyword>